<evidence type="ECO:0000313" key="3">
    <source>
        <dbReference type="RGD" id="620662"/>
    </source>
</evidence>
<protein>
    <submittedName>
        <fullName evidence="1">Barrier to autointegration factor 1</fullName>
    </submittedName>
</protein>
<dbReference type="Proteomes" id="UP000234681">
    <property type="component" value="Chromosome 1"/>
</dbReference>
<gene>
    <name evidence="1 3" type="primary">Banf1</name>
    <name evidence="1" type="ORF">rCG_48245</name>
</gene>
<name>A6HZ43_RAT</name>
<sequence>MPSSPGTALGAFENGVMPSCNVLWGPLSPPSHSIESPESAAGQGASLSSTKEKIAVVTLISYVLQGLLGVLSPQHFNLSGFLALACLPLPLPLQFHGSSSQPS</sequence>
<accession>A6HZ43</accession>
<proteinExistence type="predicted"/>
<dbReference type="AlphaFoldDB" id="A6HZ43"/>
<dbReference type="EMBL" id="CH473953">
    <property type="protein sequence ID" value="EDM12474.1"/>
    <property type="molecule type" value="Genomic_DNA"/>
</dbReference>
<organism evidence="1 2">
    <name type="scientific">Rattus norvegicus</name>
    <name type="common">Rat</name>
    <dbReference type="NCBI Taxonomy" id="10116"/>
    <lineage>
        <taxon>Eukaryota</taxon>
        <taxon>Metazoa</taxon>
        <taxon>Chordata</taxon>
        <taxon>Craniata</taxon>
        <taxon>Vertebrata</taxon>
        <taxon>Euteleostomi</taxon>
        <taxon>Mammalia</taxon>
        <taxon>Eutheria</taxon>
        <taxon>Euarchontoglires</taxon>
        <taxon>Glires</taxon>
        <taxon>Rodentia</taxon>
        <taxon>Myomorpha</taxon>
        <taxon>Muroidea</taxon>
        <taxon>Muridae</taxon>
        <taxon>Murinae</taxon>
        <taxon>Rattus</taxon>
    </lineage>
</organism>
<evidence type="ECO:0000313" key="1">
    <source>
        <dbReference type="EMBL" id="EDM12474.1"/>
    </source>
</evidence>
<evidence type="ECO:0000313" key="2">
    <source>
        <dbReference type="Proteomes" id="UP000234681"/>
    </source>
</evidence>
<dbReference type="RGD" id="620662">
    <property type="gene designation" value="Banf1"/>
</dbReference>
<reference evidence="2" key="1">
    <citation type="submission" date="2005-09" db="EMBL/GenBank/DDBJ databases">
        <authorList>
            <person name="Mural R.J."/>
            <person name="Li P.W."/>
            <person name="Adams M.D."/>
            <person name="Amanatides P.G."/>
            <person name="Baden-Tillson H."/>
            <person name="Barnstead M."/>
            <person name="Chin S.H."/>
            <person name="Dew I."/>
            <person name="Evans C.A."/>
            <person name="Ferriera S."/>
            <person name="Flanigan M."/>
            <person name="Fosler C."/>
            <person name="Glodek A."/>
            <person name="Gu Z."/>
            <person name="Holt R.A."/>
            <person name="Jennings D."/>
            <person name="Kraft C.L."/>
            <person name="Lu F."/>
            <person name="Nguyen T."/>
            <person name="Nusskern D.R."/>
            <person name="Pfannkoch C.M."/>
            <person name="Sitter C."/>
            <person name="Sutton G.G."/>
            <person name="Venter J.C."/>
            <person name="Wang Z."/>
            <person name="Woodage T."/>
            <person name="Zheng X.H."/>
            <person name="Zhong F."/>
        </authorList>
    </citation>
    <scope>NUCLEOTIDE SEQUENCE [LARGE SCALE GENOMIC DNA]</scope>
    <source>
        <strain>BN</strain>
        <strain evidence="2">Sprague-Dawley</strain>
    </source>
</reference>